<name>A0A481YX86_9VIRU</name>
<evidence type="ECO:0000256" key="1">
    <source>
        <dbReference type="ARBA" id="ARBA00004167"/>
    </source>
</evidence>
<accession>A0A481YX86</accession>
<evidence type="ECO:0000256" key="4">
    <source>
        <dbReference type="ARBA" id="ARBA00023136"/>
    </source>
</evidence>
<dbReference type="PANTHER" id="PTHR15407">
    <property type="entry name" value="FUKUTIN-RELATED"/>
    <property type="match status" value="1"/>
</dbReference>
<dbReference type="GO" id="GO:0009100">
    <property type="term" value="P:glycoprotein metabolic process"/>
    <property type="evidence" value="ECO:0007669"/>
    <property type="project" value="UniProtKB-ARBA"/>
</dbReference>
<feature type="domain" description="LicD/FKTN/FKRP nucleotidyltransferase" evidence="6">
    <location>
        <begin position="57"/>
        <end position="104"/>
    </location>
</feature>
<dbReference type="PANTHER" id="PTHR15407:SF28">
    <property type="entry name" value="RIBITOL-5-PHOSPHATE TRANSFERASE FKTN"/>
    <property type="match status" value="1"/>
</dbReference>
<feature type="transmembrane region" description="Helical" evidence="5">
    <location>
        <begin position="6"/>
        <end position="24"/>
    </location>
</feature>
<keyword evidence="3 5" id="KW-1133">Transmembrane helix</keyword>
<gene>
    <name evidence="7" type="ORF">LCMAC202_00650</name>
</gene>
<dbReference type="Pfam" id="PF04991">
    <property type="entry name" value="LicD"/>
    <property type="match status" value="1"/>
</dbReference>
<dbReference type="InterPro" id="IPR009644">
    <property type="entry name" value="FKTN/MNN4/W02B3.4-1"/>
</dbReference>
<comment type="subcellular location">
    <subcellularLocation>
        <location evidence="1">Membrane</location>
        <topology evidence="1">Single-pass membrane protein</topology>
    </subcellularLocation>
</comment>
<organism evidence="7">
    <name type="scientific">Marseillevirus LCMAC202</name>
    <dbReference type="NCBI Taxonomy" id="2506606"/>
    <lineage>
        <taxon>Viruses</taxon>
        <taxon>Varidnaviria</taxon>
        <taxon>Bamfordvirae</taxon>
        <taxon>Nucleocytoviricota</taxon>
        <taxon>Megaviricetes</taxon>
        <taxon>Pimascovirales</taxon>
        <taxon>Pimascovirales incertae sedis</taxon>
        <taxon>Marseilleviridae</taxon>
    </lineage>
</organism>
<keyword evidence="4 5" id="KW-0472">Membrane</keyword>
<sequence length="244" mass="28507">MEIAQHIGIFVCLALVIMVICYCTSSETLEKFMDNEPTNKQTTYRHILLKTKEVLDELDIPFFLSSGTCLGYVRERDFMEHDYDIDIGIHSEDYSPKLIDAMSTKGLYLYRVLGTLKTGMELSFYLPYTPTRQRAKIDIFIHQDKEGTASQVPKTCWYSYNIERDRKLKYCVSQFKLKEIDFLGIKVNVPDPVKTYLEEHYGKDWRIPKSSGALGEYHYFSSPISLVNDLDQPDNDFWYETNTF</sequence>
<proteinExistence type="predicted"/>
<evidence type="ECO:0000259" key="6">
    <source>
        <dbReference type="Pfam" id="PF04991"/>
    </source>
</evidence>
<dbReference type="GO" id="GO:0016020">
    <property type="term" value="C:membrane"/>
    <property type="evidence" value="ECO:0007669"/>
    <property type="project" value="UniProtKB-SubCell"/>
</dbReference>
<evidence type="ECO:0000256" key="5">
    <source>
        <dbReference type="SAM" id="Phobius"/>
    </source>
</evidence>
<dbReference type="EMBL" id="MK500369">
    <property type="protein sequence ID" value="QBK87729.1"/>
    <property type="molecule type" value="Genomic_DNA"/>
</dbReference>
<dbReference type="InterPro" id="IPR007074">
    <property type="entry name" value="LicD/FKTN/FKRP_NTP_transf"/>
</dbReference>
<evidence type="ECO:0000313" key="7">
    <source>
        <dbReference type="EMBL" id="QBK87729.1"/>
    </source>
</evidence>
<evidence type="ECO:0000256" key="3">
    <source>
        <dbReference type="ARBA" id="ARBA00022989"/>
    </source>
</evidence>
<reference evidence="7" key="1">
    <citation type="journal article" date="2019" name="MBio">
        <title>Virus Genomes from Deep Sea Sediments Expand the Ocean Megavirome and Support Independent Origins of Viral Gigantism.</title>
        <authorList>
            <person name="Backstrom D."/>
            <person name="Yutin N."/>
            <person name="Jorgensen S.L."/>
            <person name="Dharamshi J."/>
            <person name="Homa F."/>
            <person name="Zaremba-Niedwiedzka K."/>
            <person name="Spang A."/>
            <person name="Wolf Y.I."/>
            <person name="Koonin E.V."/>
            <person name="Ettema T.J."/>
        </authorList>
    </citation>
    <scope>NUCLEOTIDE SEQUENCE</scope>
</reference>
<evidence type="ECO:0000256" key="2">
    <source>
        <dbReference type="ARBA" id="ARBA00022692"/>
    </source>
</evidence>
<keyword evidence="2 5" id="KW-0812">Transmembrane</keyword>
<protein>
    <submittedName>
        <fullName evidence="7">LicD family protein</fullName>
    </submittedName>
</protein>